<reference evidence="1 2" key="1">
    <citation type="journal article" date="2017" name="Genome Biol. Evol.">
        <title>Phytophthora megakarya and P. palmivora, closely related causal agents of cacao black pod rot, underwent increases in genome sizes and gene numbers by different mechanisms.</title>
        <authorList>
            <person name="Ali S.S."/>
            <person name="Shao J."/>
            <person name="Lary D.J."/>
            <person name="Kronmiller B."/>
            <person name="Shen D."/>
            <person name="Strem M.D."/>
            <person name="Amoako-Attah I."/>
            <person name="Akrofi A.Y."/>
            <person name="Begoude B.A."/>
            <person name="Ten Hoopen G.M."/>
            <person name="Coulibaly K."/>
            <person name="Kebe B.I."/>
            <person name="Melnick R.L."/>
            <person name="Guiltinan M.J."/>
            <person name="Tyler B.M."/>
            <person name="Meinhardt L.W."/>
            <person name="Bailey B.A."/>
        </authorList>
    </citation>
    <scope>NUCLEOTIDE SEQUENCE [LARGE SCALE GENOMIC DNA]</scope>
    <source>
        <strain evidence="2">sbr112.9</strain>
    </source>
</reference>
<dbReference type="InterPro" id="IPR011009">
    <property type="entry name" value="Kinase-like_dom_sf"/>
</dbReference>
<keyword evidence="2" id="KW-1185">Reference proteome</keyword>
<dbReference type="EMBL" id="NCKW01009474">
    <property type="protein sequence ID" value="POM67107.1"/>
    <property type="molecule type" value="Genomic_DNA"/>
</dbReference>
<dbReference type="Proteomes" id="UP000237271">
    <property type="component" value="Unassembled WGS sequence"/>
</dbReference>
<organism evidence="1 2">
    <name type="scientific">Phytophthora palmivora</name>
    <dbReference type="NCBI Taxonomy" id="4796"/>
    <lineage>
        <taxon>Eukaryota</taxon>
        <taxon>Sar</taxon>
        <taxon>Stramenopiles</taxon>
        <taxon>Oomycota</taxon>
        <taxon>Peronosporomycetes</taxon>
        <taxon>Peronosporales</taxon>
        <taxon>Peronosporaceae</taxon>
        <taxon>Phytophthora</taxon>
    </lineage>
</organism>
<evidence type="ECO:0000313" key="2">
    <source>
        <dbReference type="Proteomes" id="UP000237271"/>
    </source>
</evidence>
<proteinExistence type="predicted"/>
<protein>
    <submittedName>
        <fullName evidence="1">Uncharacterized protein</fullName>
    </submittedName>
</protein>
<gene>
    <name evidence="1" type="ORF">PHPALM_16938</name>
</gene>
<dbReference type="OrthoDB" id="127950at2759"/>
<name>A0A2P4XNJ1_9STRA</name>
<comment type="caution">
    <text evidence="1">The sequence shown here is derived from an EMBL/GenBank/DDBJ whole genome shotgun (WGS) entry which is preliminary data.</text>
</comment>
<accession>A0A2P4XNJ1</accession>
<dbReference type="AlphaFoldDB" id="A0A2P4XNJ1"/>
<sequence>MDLSKLWNNSTLNSLPSEVEALRSTLQRRLPRRVHLMDNRNDSAIFTEGCPEIRCDGLSTLINGYLMTCKAGSGMCNTSESLWQHFYDKLIDITVHICLSRGMRVNIMRNVEDPTGTSKKKKRPDVIIICNDMVVLRGEEKRAGVDIDIPSLELTTKMNPWSIMRYGQLPFILGYVTSGPRLQIVMINATNGELKVTEVLDINSIHMWNKSDAIKAFYNLAFIFEQMVVASRQALPTRWLPCRNRNRRLELVKISVGKPFTEPREIEVIQRTIKRKWYVVFHAFGTKIVAQLTPLGYHRQPDTEAEVYNWLHDMLTALRNWHACGYCHGDVCMENIVYIPSSTRGYWILIDMDKSHPPGARITWNDCRDAAEQTTWSILLIVLLLIAISNLIYDFTKVIVKLDTKVGQLRRIIASTRQVNVSANRLILYWVRDANLAFIENSHELDQFLRAEIDSGTLVEMQDCASVESFGIESTQPSKSVHIMVQVQFPSVDNIANVAPVPVPVPVPVENMRLHELPQYWERELFTEIDVNAILRHQLPFRVRIRDKSIADEIFTKDGPELRCDDLSSLIDALLMICEAEKNQVDTTSSWLNFDSHLFHFTSQICRAYGFHLNLQWRDMYEIGENGGKLQPDLIVSCNECVVLCGHGRTICTKDKLIASMEYLTPLFYGELPFVLGYCTSPNRMFYAYRHDSSRKQYYPVFDVSCAIAIKVFYNLAFVLCRMSTLSKLTIPPPLSPFQSYKSKLETIKIGTHVIQITLRRDRCADGREFKRIVDIYRKLKTLNRFSTGLQKVGKVEQAHFRSRKVMVQLSPLGYCRLPENTTEVYEWLQDILTALKRWHGSGYCHGDISWKNIVCCLPIIQAEPRKWMLVNMETSRKSDKMEKGSTDMHSCHQDLYRLGKLTEELHKTKFPLTNKLLWIRDSLLSACTRQVTAEKVLDMLHRLRNTSAENLNDFVSELLSALEAPKKTVDSVLASLNELLPPA</sequence>
<dbReference type="SUPFAM" id="SSF56112">
    <property type="entry name" value="Protein kinase-like (PK-like)"/>
    <property type="match status" value="2"/>
</dbReference>
<evidence type="ECO:0000313" key="1">
    <source>
        <dbReference type="EMBL" id="POM67107.1"/>
    </source>
</evidence>